<keyword evidence="2" id="KW-0813">Transport</keyword>
<dbReference type="OrthoDB" id="9809450at2"/>
<dbReference type="AlphaFoldDB" id="A0A1W1XR89"/>
<dbReference type="Pfam" id="PF14524">
    <property type="entry name" value="Wzt_C"/>
    <property type="match status" value="1"/>
</dbReference>
<evidence type="ECO:0000256" key="1">
    <source>
        <dbReference type="ARBA" id="ARBA00005417"/>
    </source>
</evidence>
<dbReference type="GO" id="GO:0005524">
    <property type="term" value="F:ATP binding"/>
    <property type="evidence" value="ECO:0007669"/>
    <property type="project" value="UniProtKB-KW"/>
</dbReference>
<dbReference type="GO" id="GO:0016887">
    <property type="term" value="F:ATP hydrolysis activity"/>
    <property type="evidence" value="ECO:0007669"/>
    <property type="project" value="InterPro"/>
</dbReference>
<dbReference type="GO" id="GO:0016020">
    <property type="term" value="C:membrane"/>
    <property type="evidence" value="ECO:0007669"/>
    <property type="project" value="InterPro"/>
</dbReference>
<dbReference type="InterPro" id="IPR027417">
    <property type="entry name" value="P-loop_NTPase"/>
</dbReference>
<gene>
    <name evidence="6" type="ORF">SAMN02746041_02619</name>
</gene>
<dbReference type="PROSITE" id="PS00211">
    <property type="entry name" value="ABC_TRANSPORTER_1"/>
    <property type="match status" value="1"/>
</dbReference>
<dbReference type="Gene3D" id="3.40.50.300">
    <property type="entry name" value="P-loop containing nucleotide triphosphate hydrolases"/>
    <property type="match status" value="1"/>
</dbReference>
<evidence type="ECO:0000313" key="7">
    <source>
        <dbReference type="Proteomes" id="UP000192783"/>
    </source>
</evidence>
<organism evidence="6 7">
    <name type="scientific">Desulfacinum hydrothermale DSM 13146</name>
    <dbReference type="NCBI Taxonomy" id="1121390"/>
    <lineage>
        <taxon>Bacteria</taxon>
        <taxon>Pseudomonadati</taxon>
        <taxon>Thermodesulfobacteriota</taxon>
        <taxon>Syntrophobacteria</taxon>
        <taxon>Syntrophobacterales</taxon>
        <taxon>Syntrophobacteraceae</taxon>
        <taxon>Desulfacinum</taxon>
    </lineage>
</organism>
<reference evidence="6 7" key="1">
    <citation type="submission" date="2017-04" db="EMBL/GenBank/DDBJ databases">
        <authorList>
            <person name="Afonso C.L."/>
            <person name="Miller P.J."/>
            <person name="Scott M.A."/>
            <person name="Spackman E."/>
            <person name="Goraichik I."/>
            <person name="Dimitrov K.M."/>
            <person name="Suarez D.L."/>
            <person name="Swayne D.E."/>
        </authorList>
    </citation>
    <scope>NUCLEOTIDE SEQUENCE [LARGE SCALE GENOMIC DNA]</scope>
    <source>
        <strain evidence="6 7">DSM 13146</strain>
    </source>
</reference>
<keyword evidence="7" id="KW-1185">Reference proteome</keyword>
<accession>A0A1W1XR89</accession>
<sequence length="429" mass="47559">MAIIEVEHLTKEYRLGQLTKVGDTFKGIAARLRGRKPPERKAFKALDDVTFSVEEGEVVGIIGPNGAGKSTLLKILCGVTRPSWGNCIVGGKVAPLIEVGAGLVGDLTGRENIYLNGTILGLGRKEITSALGQIIEFAELEEFIDTPIKRYSSGMKVRLGFSIATTLKSEILIMDEVLAVGDMAFQRKCFDRMENLIKTEGRTILLVSHNMRQVERLCSRIVLLNNGRVIEDGNPKKVCDLYFEQSSKKIMGEYNVSGGQARNLRMTGEVILHSLSLLNEEGEESDAMRSGYPMVIQAWFDCDRHIESPEVVFGFHTPDLIYIASMDSARLMNKPNFREGKNLVQCVIPELPLIPGIYGLRVGVLDRYRREMFYGESIKTFSVLPGDIPVSKTAALGFIDIKHEWHINTNSVSLNDDVTSDTATESLAR</sequence>
<dbReference type="InterPro" id="IPR050683">
    <property type="entry name" value="Bact_Polysacc_Export_ATP-bd"/>
</dbReference>
<dbReference type="PANTHER" id="PTHR46743:SF2">
    <property type="entry name" value="TEICHOIC ACIDS EXPORT ATP-BINDING PROTEIN TAGH"/>
    <property type="match status" value="1"/>
</dbReference>
<proteinExistence type="inferred from homology"/>
<dbReference type="Proteomes" id="UP000192783">
    <property type="component" value="Unassembled WGS sequence"/>
</dbReference>
<dbReference type="InterPro" id="IPR029439">
    <property type="entry name" value="Wzt_C"/>
</dbReference>
<evidence type="ECO:0000256" key="2">
    <source>
        <dbReference type="ARBA" id="ARBA00022448"/>
    </source>
</evidence>
<keyword evidence="4" id="KW-0067">ATP-binding</keyword>
<dbReference type="STRING" id="1121390.SAMN02746041_02619"/>
<dbReference type="PROSITE" id="PS50893">
    <property type="entry name" value="ABC_TRANSPORTER_2"/>
    <property type="match status" value="1"/>
</dbReference>
<keyword evidence="3" id="KW-0547">Nucleotide-binding</keyword>
<dbReference type="PANTHER" id="PTHR46743">
    <property type="entry name" value="TEICHOIC ACIDS EXPORT ATP-BINDING PROTEIN TAGH"/>
    <property type="match status" value="1"/>
</dbReference>
<dbReference type="InterPro" id="IPR015860">
    <property type="entry name" value="ABC_transpr_TagH-like"/>
</dbReference>
<dbReference type="EMBL" id="FWXF01000016">
    <property type="protein sequence ID" value="SMC26365.1"/>
    <property type="molecule type" value="Genomic_DNA"/>
</dbReference>
<comment type="similarity">
    <text evidence="1">Belongs to the ABC transporter superfamily.</text>
</comment>
<dbReference type="SUPFAM" id="SSF52540">
    <property type="entry name" value="P-loop containing nucleoside triphosphate hydrolases"/>
    <property type="match status" value="1"/>
</dbReference>
<evidence type="ECO:0000259" key="5">
    <source>
        <dbReference type="PROSITE" id="PS50893"/>
    </source>
</evidence>
<dbReference type="Pfam" id="PF00005">
    <property type="entry name" value="ABC_tran"/>
    <property type="match status" value="1"/>
</dbReference>
<dbReference type="InterPro" id="IPR017871">
    <property type="entry name" value="ABC_transporter-like_CS"/>
</dbReference>
<evidence type="ECO:0000256" key="3">
    <source>
        <dbReference type="ARBA" id="ARBA00022741"/>
    </source>
</evidence>
<dbReference type="CDD" id="cd03220">
    <property type="entry name" value="ABC_KpsT_Wzt"/>
    <property type="match status" value="1"/>
</dbReference>
<feature type="domain" description="ABC transporter" evidence="5">
    <location>
        <begin position="19"/>
        <end position="251"/>
    </location>
</feature>
<dbReference type="InterPro" id="IPR003593">
    <property type="entry name" value="AAA+_ATPase"/>
</dbReference>
<protein>
    <submittedName>
        <fullName evidence="6">Wzt C-terminal domain-containing protein</fullName>
    </submittedName>
</protein>
<evidence type="ECO:0000313" key="6">
    <source>
        <dbReference type="EMBL" id="SMC26365.1"/>
    </source>
</evidence>
<evidence type="ECO:0000256" key="4">
    <source>
        <dbReference type="ARBA" id="ARBA00022840"/>
    </source>
</evidence>
<dbReference type="CDD" id="cd10147">
    <property type="entry name" value="Wzt_C-like"/>
    <property type="match status" value="1"/>
</dbReference>
<dbReference type="RefSeq" id="WP_084058542.1">
    <property type="nucleotide sequence ID" value="NZ_FWXF01000016.1"/>
</dbReference>
<dbReference type="Gene3D" id="2.70.50.60">
    <property type="entry name" value="abc- transporter (atp binding component) like domain"/>
    <property type="match status" value="1"/>
</dbReference>
<dbReference type="InterPro" id="IPR003439">
    <property type="entry name" value="ABC_transporter-like_ATP-bd"/>
</dbReference>
<dbReference type="GO" id="GO:0140359">
    <property type="term" value="F:ABC-type transporter activity"/>
    <property type="evidence" value="ECO:0007669"/>
    <property type="project" value="InterPro"/>
</dbReference>
<dbReference type="SMART" id="SM00382">
    <property type="entry name" value="AAA"/>
    <property type="match status" value="1"/>
</dbReference>
<name>A0A1W1XR89_9BACT</name>